<proteinExistence type="predicted"/>
<dbReference type="Proteomes" id="UP000307999">
    <property type="component" value="Unassembled WGS sequence"/>
</dbReference>
<feature type="transmembrane region" description="Helical" evidence="1">
    <location>
        <begin position="203"/>
        <end position="227"/>
    </location>
</feature>
<feature type="transmembrane region" description="Helical" evidence="1">
    <location>
        <begin position="106"/>
        <end position="127"/>
    </location>
</feature>
<sequence>MPYSKAHFYLLGLIPLILIAFAPNYFLVIGKAPVAHHLHSISSSLWLLLLITQSWLAAKKRFDVHKQLGLAVFVLTPFITAAFALVSHQGAVNTANGSVFYQQVGAALLVVDITLTFLTPLLVYLALKHRQTVALHSGYMFATMLGLLGPIIARLFVAFIPGLAITGADTLYRFNYSLLLTIIVTVAIAIFLYLRNRKYGRPWLLSGVVVTASYLGFITFAQTEIWLNFILQLAMLPPWPVFVGGLILGLVACVFGWRSGKTLAAVTR</sequence>
<gene>
    <name evidence="2" type="ORF">E8M12_07370</name>
</gene>
<evidence type="ECO:0008006" key="4">
    <source>
        <dbReference type="Google" id="ProtNLM"/>
    </source>
</evidence>
<feature type="transmembrane region" description="Helical" evidence="1">
    <location>
        <begin position="139"/>
        <end position="164"/>
    </location>
</feature>
<feature type="transmembrane region" description="Helical" evidence="1">
    <location>
        <begin position="68"/>
        <end position="86"/>
    </location>
</feature>
<dbReference type="RefSeq" id="WP_136735448.1">
    <property type="nucleotide sequence ID" value="NZ_SWDB01000014.1"/>
</dbReference>
<name>A0A4U1B5T3_9GAMM</name>
<feature type="transmembrane region" description="Helical" evidence="1">
    <location>
        <begin position="176"/>
        <end position="194"/>
    </location>
</feature>
<feature type="transmembrane region" description="Helical" evidence="1">
    <location>
        <begin position="7"/>
        <end position="26"/>
    </location>
</feature>
<comment type="caution">
    <text evidence="2">The sequence shown here is derived from an EMBL/GenBank/DDBJ whole genome shotgun (WGS) entry which is preliminary data.</text>
</comment>
<protein>
    <recommendedName>
        <fullName evidence="4">DUF2306 domain-containing protein</fullName>
    </recommendedName>
</protein>
<keyword evidence="1" id="KW-0472">Membrane</keyword>
<evidence type="ECO:0000313" key="3">
    <source>
        <dbReference type="Proteomes" id="UP000307999"/>
    </source>
</evidence>
<keyword evidence="3" id="KW-1185">Reference proteome</keyword>
<feature type="transmembrane region" description="Helical" evidence="1">
    <location>
        <begin position="239"/>
        <end position="258"/>
    </location>
</feature>
<dbReference type="EMBL" id="SWDB01000014">
    <property type="protein sequence ID" value="TKB45741.1"/>
    <property type="molecule type" value="Genomic_DNA"/>
</dbReference>
<dbReference type="OrthoDB" id="648493at2"/>
<keyword evidence="1" id="KW-1133">Transmembrane helix</keyword>
<dbReference type="AlphaFoldDB" id="A0A4U1B5T3"/>
<keyword evidence="1" id="KW-0812">Transmembrane</keyword>
<evidence type="ECO:0000256" key="1">
    <source>
        <dbReference type="SAM" id="Phobius"/>
    </source>
</evidence>
<reference evidence="2 3" key="1">
    <citation type="submission" date="2019-04" db="EMBL/GenBank/DDBJ databases">
        <title>Thalassotalea guangxiensis sp. nov., isolated from sediment of the coastal wetland.</title>
        <authorList>
            <person name="Zheng S."/>
            <person name="Zhang D."/>
        </authorList>
    </citation>
    <scope>NUCLEOTIDE SEQUENCE [LARGE SCALE GENOMIC DNA]</scope>
    <source>
        <strain evidence="2 3">ZS-4</strain>
    </source>
</reference>
<evidence type="ECO:0000313" key="2">
    <source>
        <dbReference type="EMBL" id="TKB45741.1"/>
    </source>
</evidence>
<organism evidence="2 3">
    <name type="scientific">Thalassotalea mangrovi</name>
    <dbReference type="NCBI Taxonomy" id="2572245"/>
    <lineage>
        <taxon>Bacteria</taxon>
        <taxon>Pseudomonadati</taxon>
        <taxon>Pseudomonadota</taxon>
        <taxon>Gammaproteobacteria</taxon>
        <taxon>Alteromonadales</taxon>
        <taxon>Colwelliaceae</taxon>
        <taxon>Thalassotalea</taxon>
    </lineage>
</organism>
<accession>A0A4U1B5T3</accession>
<feature type="transmembrane region" description="Helical" evidence="1">
    <location>
        <begin position="38"/>
        <end position="56"/>
    </location>
</feature>